<feature type="region of interest" description="Disordered" evidence="1">
    <location>
        <begin position="75"/>
        <end position="108"/>
    </location>
</feature>
<evidence type="ECO:0000313" key="3">
    <source>
        <dbReference type="Proteomes" id="UP001319883"/>
    </source>
</evidence>
<organism evidence="2 3">
    <name type="scientific">Modicisalibacter tunisiensis</name>
    <dbReference type="NCBI Taxonomy" id="390637"/>
    <lineage>
        <taxon>Bacteria</taxon>
        <taxon>Pseudomonadati</taxon>
        <taxon>Pseudomonadota</taxon>
        <taxon>Gammaproteobacteria</taxon>
        <taxon>Oceanospirillales</taxon>
        <taxon>Halomonadaceae</taxon>
        <taxon>Modicisalibacter</taxon>
    </lineage>
</organism>
<dbReference type="InterPro" id="IPR025329">
    <property type="entry name" value="DUF4235"/>
</dbReference>
<protein>
    <submittedName>
        <fullName evidence="2">DUF4235 domain-containing protein</fullName>
    </submittedName>
</protein>
<feature type="compositionally biased region" description="Basic residues" evidence="1">
    <location>
        <begin position="79"/>
        <end position="90"/>
    </location>
</feature>
<evidence type="ECO:0000313" key="2">
    <source>
        <dbReference type="EMBL" id="MBZ9567294.1"/>
    </source>
</evidence>
<feature type="compositionally biased region" description="Gly residues" evidence="1">
    <location>
        <begin position="99"/>
        <end position="108"/>
    </location>
</feature>
<sequence>MRESTLWSLISAGTAIAAGIAVRNGTRKVYERKVGKAPLDPYERDVRWRDALVWGAASGILVGVARVAGRRLGSEALHRAQRRRRSRSLPRRPLDGTAGPLGGRGGRD</sequence>
<name>A0ABS7WYT2_9GAMM</name>
<accession>A0ABS7WYT2</accession>
<reference evidence="2 3" key="1">
    <citation type="submission" date="2021-05" db="EMBL/GenBank/DDBJ databases">
        <title>Petroleum and Energy Research Collection (APPE): ex situ preservation of microbial diversity associated with the oil industry and exploitation of its biotechnological potential.</title>
        <authorList>
            <person name="Paixao C.T.M."/>
            <person name="Gomes M.B."/>
            <person name="Oliveira V.M."/>
        </authorList>
    </citation>
    <scope>NUCLEOTIDE SEQUENCE [LARGE SCALE GENOMIC DNA]</scope>
    <source>
        <strain evidence="2 3">LIT2</strain>
    </source>
</reference>
<keyword evidence="3" id="KW-1185">Reference proteome</keyword>
<dbReference type="EMBL" id="JAGXFD010000001">
    <property type="protein sequence ID" value="MBZ9567294.1"/>
    <property type="molecule type" value="Genomic_DNA"/>
</dbReference>
<proteinExistence type="predicted"/>
<dbReference type="Pfam" id="PF14019">
    <property type="entry name" value="DUF4235"/>
    <property type="match status" value="1"/>
</dbReference>
<comment type="caution">
    <text evidence="2">The sequence shown here is derived from an EMBL/GenBank/DDBJ whole genome shotgun (WGS) entry which is preliminary data.</text>
</comment>
<evidence type="ECO:0000256" key="1">
    <source>
        <dbReference type="SAM" id="MobiDB-lite"/>
    </source>
</evidence>
<dbReference type="RefSeq" id="WP_163648218.1">
    <property type="nucleotide sequence ID" value="NZ_JAGXFD010000001.1"/>
</dbReference>
<dbReference type="Proteomes" id="UP001319883">
    <property type="component" value="Unassembled WGS sequence"/>
</dbReference>
<gene>
    <name evidence="2" type="ORF">KGQ91_06300</name>
</gene>